<name>X1QUW0_9ZZZZ</name>
<dbReference type="PRINTS" id="PR01713">
    <property type="entry name" value="NUCEPIMERASE"/>
</dbReference>
<feature type="domain" description="NAD-dependent epimerase/dehydratase" evidence="2">
    <location>
        <begin position="2"/>
        <end position="132"/>
    </location>
</feature>
<feature type="non-terminal residue" evidence="3">
    <location>
        <position position="1"/>
    </location>
</feature>
<dbReference type="InterPro" id="IPR036291">
    <property type="entry name" value="NAD(P)-bd_dom_sf"/>
</dbReference>
<comment type="caution">
    <text evidence="3">The sequence shown here is derived from an EMBL/GenBank/DDBJ whole genome shotgun (WGS) entry which is preliminary data.</text>
</comment>
<evidence type="ECO:0000259" key="2">
    <source>
        <dbReference type="Pfam" id="PF01370"/>
    </source>
</evidence>
<accession>X1QUW0</accession>
<dbReference type="SUPFAM" id="SSF51735">
    <property type="entry name" value="NAD(P)-binding Rossmann-fold domains"/>
    <property type="match status" value="1"/>
</dbReference>
<evidence type="ECO:0000313" key="3">
    <source>
        <dbReference type="EMBL" id="GAI72362.1"/>
    </source>
</evidence>
<dbReference type="InterPro" id="IPR001509">
    <property type="entry name" value="Epimerase_deHydtase"/>
</dbReference>
<evidence type="ECO:0000256" key="1">
    <source>
        <dbReference type="ARBA" id="ARBA00007637"/>
    </source>
</evidence>
<dbReference type="Gene3D" id="3.40.50.720">
    <property type="entry name" value="NAD(P)-binding Rossmann-like Domain"/>
    <property type="match status" value="1"/>
</dbReference>
<proteinExistence type="inferred from homology"/>
<dbReference type="EMBL" id="BARW01001161">
    <property type="protein sequence ID" value="GAI72362.1"/>
    <property type="molecule type" value="Genomic_DNA"/>
</dbReference>
<organism evidence="3">
    <name type="scientific">marine sediment metagenome</name>
    <dbReference type="NCBI Taxonomy" id="412755"/>
    <lineage>
        <taxon>unclassified sequences</taxon>
        <taxon>metagenomes</taxon>
        <taxon>ecological metagenomes</taxon>
    </lineage>
</organism>
<gene>
    <name evidence="3" type="ORF">S12H4_03946</name>
</gene>
<dbReference type="PANTHER" id="PTHR43000">
    <property type="entry name" value="DTDP-D-GLUCOSE 4,6-DEHYDRATASE-RELATED"/>
    <property type="match status" value="1"/>
</dbReference>
<sequence length="204" mass="23408">YAVENDIGKVVHASSSSVYGTPLYTPLDEDHPKNPISPYAVSKLCGELYCDYYFREYNLPVTSLRFYTVYGPRGRPDMAIRKFFNLMFQDKDITIYGDGTQLRDYTYVSDIVNGLYLSAEKDESSGQIFNLGYSSPINVNELVEKMYSISGKSKKVKYIESQQGDVDITYSNTEKAKKILDYHPQVNIDEGLKKTYDWQIRIQS</sequence>
<dbReference type="Pfam" id="PF01370">
    <property type="entry name" value="Epimerase"/>
    <property type="match status" value="1"/>
</dbReference>
<dbReference type="Gene3D" id="3.90.25.10">
    <property type="entry name" value="UDP-galactose 4-epimerase, domain 1"/>
    <property type="match status" value="1"/>
</dbReference>
<protein>
    <recommendedName>
        <fullName evidence="2">NAD-dependent epimerase/dehydratase domain-containing protein</fullName>
    </recommendedName>
</protein>
<reference evidence="3" key="1">
    <citation type="journal article" date="2014" name="Front. Microbiol.">
        <title>High frequency of phylogenetically diverse reductive dehalogenase-homologous genes in deep subseafloor sedimentary metagenomes.</title>
        <authorList>
            <person name="Kawai M."/>
            <person name="Futagami T."/>
            <person name="Toyoda A."/>
            <person name="Takaki Y."/>
            <person name="Nishi S."/>
            <person name="Hori S."/>
            <person name="Arai W."/>
            <person name="Tsubouchi T."/>
            <person name="Morono Y."/>
            <person name="Uchiyama I."/>
            <person name="Ito T."/>
            <person name="Fujiyama A."/>
            <person name="Inagaki F."/>
            <person name="Takami H."/>
        </authorList>
    </citation>
    <scope>NUCLEOTIDE SEQUENCE</scope>
    <source>
        <strain evidence="3">Expedition CK06-06</strain>
    </source>
</reference>
<dbReference type="AlphaFoldDB" id="X1QUW0"/>
<comment type="similarity">
    <text evidence="1">Belongs to the NAD(P)-dependent epimerase/dehydratase family.</text>
</comment>